<reference evidence="2 3" key="1">
    <citation type="submission" date="2016-07" db="EMBL/GenBank/DDBJ databases">
        <title>Pervasive Adenine N6-methylation of Active Genes in Fungi.</title>
        <authorList>
            <consortium name="DOE Joint Genome Institute"/>
            <person name="Mondo S.J."/>
            <person name="Dannebaum R.O."/>
            <person name="Kuo R.C."/>
            <person name="Labutti K."/>
            <person name="Haridas S."/>
            <person name="Kuo A."/>
            <person name="Salamov A."/>
            <person name="Ahrendt S.R."/>
            <person name="Lipzen A."/>
            <person name="Sullivan W."/>
            <person name="Andreopoulos W.B."/>
            <person name="Clum A."/>
            <person name="Lindquist E."/>
            <person name="Daum C."/>
            <person name="Ramamoorthy G.K."/>
            <person name="Gryganskyi A."/>
            <person name="Culley D."/>
            <person name="Magnuson J.K."/>
            <person name="James T.Y."/>
            <person name="O'Malley M.A."/>
            <person name="Stajich J.E."/>
            <person name="Spatafora J.W."/>
            <person name="Visel A."/>
            <person name="Grigoriev I.V."/>
        </authorList>
    </citation>
    <scope>NUCLEOTIDE SEQUENCE [LARGE SCALE GENOMIC DNA]</scope>
    <source>
        <strain evidence="2 3">NRRL 3116</strain>
    </source>
</reference>
<dbReference type="SUPFAM" id="SSF52047">
    <property type="entry name" value="RNI-like"/>
    <property type="match status" value="1"/>
</dbReference>
<sequence length="762" mass="88589">MDRSPSPLPFDVLVLIGFYLDQSDLINCILVSKDWSKAFKAALYYNIRVCFATYTAFISLKILEEVSKRSRHIYSIEAPHPSFVGPLLENVAVSDRTDTEPWFPRLWSLSILFDQEICRALRPPKMQPTFYYPSDLEDQTDDSDDDGDDDGGMNLCSEHGSQPQHQDIKGKLPREEYRDILAPVVPVRADACLTQDPYDVIRLIRQCSNLQELKVQVRVFGNVGGLEHLLWPGILPQSLKRLEIIVPDDWREESYDDSEDEDYDHTLYPARDVEEEYEEDEDDDQQEGLTDDDDGYDEDELVRWYHNRLPDPEPLHYYRHEYFNNISRQPLVNLQELILNNVETARALVRVFIARRCPHLRLLHLIDPGDYFCERFDIKIAETSFEDLTELKVELRKDSSELREEHFSNLLVATNWKSIVLRNFINFSYESLSAIRKSSELSLEILDLGVQAGGLMSSDIQQFLKCMPQLRVFSGQGLYFLAQYIGDEGGRVGRGIEAGWYYREEEDRQQQEQRERSQSSWLCAETLEVMRCQIMLEVPCFNCSIKPPIAPRMPSKHSEEMGFKELQKRVMKQLGQCYQLRELDLSHWSSGSLELRGPHGVVRSAPGLMGLMGYEISIYGDPRHLGREHANVRLPWTMTYQQSQCLEFTLETGLQELEGLKELRKLDLTGLKHKISINELRWMREKWPQLEQFKGLMVVTRAGAGVGARVEVENDDGGYDRYGEGEEELTARRKREEEMCYWLEGGEVIEGDHTFWRSWRRD</sequence>
<feature type="region of interest" description="Disordered" evidence="1">
    <location>
        <begin position="130"/>
        <end position="169"/>
    </location>
</feature>
<dbReference type="EMBL" id="MCFF01000025">
    <property type="protein sequence ID" value="ORZ12539.1"/>
    <property type="molecule type" value="Genomic_DNA"/>
</dbReference>
<dbReference type="InterPro" id="IPR032675">
    <property type="entry name" value="LRR_dom_sf"/>
</dbReference>
<evidence type="ECO:0000313" key="2">
    <source>
        <dbReference type="EMBL" id="ORZ12539.1"/>
    </source>
</evidence>
<comment type="caution">
    <text evidence="2">The sequence shown here is derived from an EMBL/GenBank/DDBJ whole genome shotgun (WGS) entry which is preliminary data.</text>
</comment>
<dbReference type="Gene3D" id="3.80.10.10">
    <property type="entry name" value="Ribonuclease Inhibitor"/>
    <property type="match status" value="1"/>
</dbReference>
<feature type="compositionally biased region" description="Acidic residues" evidence="1">
    <location>
        <begin position="135"/>
        <end position="151"/>
    </location>
</feature>
<feature type="compositionally biased region" description="Acidic residues" evidence="1">
    <location>
        <begin position="254"/>
        <end position="263"/>
    </location>
</feature>
<dbReference type="GeneID" id="33570738"/>
<evidence type="ECO:0008006" key="4">
    <source>
        <dbReference type="Google" id="ProtNLM"/>
    </source>
</evidence>
<dbReference type="InterPro" id="IPR036047">
    <property type="entry name" value="F-box-like_dom_sf"/>
</dbReference>
<dbReference type="InParanoid" id="A0A1Y2GJB2"/>
<gene>
    <name evidence="2" type="ORF">BCR41DRAFT_397555</name>
</gene>
<evidence type="ECO:0000313" key="3">
    <source>
        <dbReference type="Proteomes" id="UP000193648"/>
    </source>
</evidence>
<dbReference type="RefSeq" id="XP_021880158.1">
    <property type="nucleotide sequence ID" value="XM_022028895.1"/>
</dbReference>
<proteinExistence type="predicted"/>
<protein>
    <recommendedName>
        <fullName evidence="4">F-box domain-containing protein</fullName>
    </recommendedName>
</protein>
<dbReference type="AlphaFoldDB" id="A0A1Y2GJB2"/>
<name>A0A1Y2GJB2_9FUNG</name>
<dbReference type="SUPFAM" id="SSF81383">
    <property type="entry name" value="F-box domain"/>
    <property type="match status" value="1"/>
</dbReference>
<organism evidence="2 3">
    <name type="scientific">Lobosporangium transversale</name>
    <dbReference type="NCBI Taxonomy" id="64571"/>
    <lineage>
        <taxon>Eukaryota</taxon>
        <taxon>Fungi</taxon>
        <taxon>Fungi incertae sedis</taxon>
        <taxon>Mucoromycota</taxon>
        <taxon>Mortierellomycotina</taxon>
        <taxon>Mortierellomycetes</taxon>
        <taxon>Mortierellales</taxon>
        <taxon>Mortierellaceae</taxon>
        <taxon>Lobosporangium</taxon>
    </lineage>
</organism>
<dbReference type="OrthoDB" id="2418376at2759"/>
<accession>A0A1Y2GJB2</accession>
<feature type="compositionally biased region" description="Acidic residues" evidence="1">
    <location>
        <begin position="273"/>
        <end position="296"/>
    </location>
</feature>
<keyword evidence="3" id="KW-1185">Reference proteome</keyword>
<evidence type="ECO:0000256" key="1">
    <source>
        <dbReference type="SAM" id="MobiDB-lite"/>
    </source>
</evidence>
<feature type="region of interest" description="Disordered" evidence="1">
    <location>
        <begin position="253"/>
        <end position="296"/>
    </location>
</feature>
<dbReference type="Proteomes" id="UP000193648">
    <property type="component" value="Unassembled WGS sequence"/>
</dbReference>